<sequence length="224" mass="25574">MANHFNSEKKIPDQPPFKVYIGNLPYDAIQADLDDIFDGCKMKDTKMVHDKETGNFKGYAYVEFESREDLIKALKLDKASFEDRPLRIDIANSNPRDGGNMQKRGGSYGQRGASNSNSNGNFRQDSNRRGNGFHNRGNQQERNERIQNGRWVTAHPPNRRRGNSGRDHYKPVVEAVDDAERPKIKLQPRTTDPEELAKIKLQQEEEEAARLAKIFGKSTTINKE</sequence>
<organism evidence="5 6">
    <name type="scientific">Parastrongyloides trichosuri</name>
    <name type="common">Possum-specific nematode worm</name>
    <dbReference type="NCBI Taxonomy" id="131310"/>
    <lineage>
        <taxon>Eukaryota</taxon>
        <taxon>Metazoa</taxon>
        <taxon>Ecdysozoa</taxon>
        <taxon>Nematoda</taxon>
        <taxon>Chromadorea</taxon>
        <taxon>Rhabditida</taxon>
        <taxon>Tylenchina</taxon>
        <taxon>Panagrolaimomorpha</taxon>
        <taxon>Strongyloidoidea</taxon>
        <taxon>Strongyloididae</taxon>
        <taxon>Parastrongyloides</taxon>
    </lineage>
</organism>
<dbReference type="SMART" id="SM00360">
    <property type="entry name" value="RRM"/>
    <property type="match status" value="1"/>
</dbReference>
<protein>
    <submittedName>
        <fullName evidence="6">RRM domain-containing protein</fullName>
    </submittedName>
</protein>
<keyword evidence="1 2" id="KW-0694">RNA-binding</keyword>
<dbReference type="PANTHER" id="PTHR23236:SF11">
    <property type="entry name" value="EUKARYOTIC TRANSLATION INITIATION FACTOR 4H"/>
    <property type="match status" value="1"/>
</dbReference>
<dbReference type="SUPFAM" id="SSF54928">
    <property type="entry name" value="RNA-binding domain, RBD"/>
    <property type="match status" value="1"/>
</dbReference>
<proteinExistence type="predicted"/>
<dbReference type="InterPro" id="IPR035979">
    <property type="entry name" value="RBD_domain_sf"/>
</dbReference>
<dbReference type="WBParaSite" id="PTRK_0000636500.1">
    <property type="protein sequence ID" value="PTRK_0000636500.1"/>
    <property type="gene ID" value="PTRK_0000636500"/>
</dbReference>
<feature type="compositionally biased region" description="Low complexity" evidence="3">
    <location>
        <begin position="129"/>
        <end position="138"/>
    </location>
</feature>
<feature type="domain" description="RRM" evidence="4">
    <location>
        <begin position="17"/>
        <end position="93"/>
    </location>
</feature>
<dbReference type="PROSITE" id="PS50102">
    <property type="entry name" value="RRM"/>
    <property type="match status" value="1"/>
</dbReference>
<evidence type="ECO:0000313" key="5">
    <source>
        <dbReference type="Proteomes" id="UP000038045"/>
    </source>
</evidence>
<keyword evidence="5" id="KW-1185">Reference proteome</keyword>
<dbReference type="AlphaFoldDB" id="A0A0N4ZF33"/>
<dbReference type="InterPro" id="IPR012677">
    <property type="entry name" value="Nucleotide-bd_a/b_plait_sf"/>
</dbReference>
<evidence type="ECO:0000256" key="1">
    <source>
        <dbReference type="ARBA" id="ARBA00022884"/>
    </source>
</evidence>
<dbReference type="Proteomes" id="UP000038045">
    <property type="component" value="Unplaced"/>
</dbReference>
<evidence type="ECO:0000259" key="4">
    <source>
        <dbReference type="PROSITE" id="PS50102"/>
    </source>
</evidence>
<dbReference type="InterPro" id="IPR000504">
    <property type="entry name" value="RRM_dom"/>
</dbReference>
<accession>A0A0N4ZF33</accession>
<dbReference type="Gene3D" id="3.30.70.330">
    <property type="match status" value="1"/>
</dbReference>
<dbReference type="STRING" id="131310.A0A0N4ZF33"/>
<reference evidence="6" key="1">
    <citation type="submission" date="2017-02" db="UniProtKB">
        <authorList>
            <consortium name="WormBaseParasite"/>
        </authorList>
    </citation>
    <scope>IDENTIFICATION</scope>
</reference>
<evidence type="ECO:0000256" key="2">
    <source>
        <dbReference type="PROSITE-ProRule" id="PRU00176"/>
    </source>
</evidence>
<evidence type="ECO:0000313" key="6">
    <source>
        <dbReference type="WBParaSite" id="PTRK_0000636500.1"/>
    </source>
</evidence>
<dbReference type="GO" id="GO:0003723">
    <property type="term" value="F:RNA binding"/>
    <property type="evidence" value="ECO:0007669"/>
    <property type="project" value="UniProtKB-UniRule"/>
</dbReference>
<evidence type="ECO:0000256" key="3">
    <source>
        <dbReference type="SAM" id="MobiDB-lite"/>
    </source>
</evidence>
<dbReference type="Pfam" id="PF00076">
    <property type="entry name" value="RRM_1"/>
    <property type="match status" value="1"/>
</dbReference>
<feature type="region of interest" description="Disordered" evidence="3">
    <location>
        <begin position="87"/>
        <end position="192"/>
    </location>
</feature>
<name>A0A0N4ZF33_PARTI</name>
<dbReference type="PANTHER" id="PTHR23236">
    <property type="entry name" value="EUKARYOTIC TRANSLATION INITIATION FACTOR 4B/4H"/>
    <property type="match status" value="1"/>
</dbReference>
<feature type="compositionally biased region" description="Polar residues" evidence="3">
    <location>
        <begin position="112"/>
        <end position="124"/>
    </location>
</feature>